<gene>
    <name evidence="1" type="ORF">H640_08489</name>
</gene>
<reference evidence="1 2" key="1">
    <citation type="journal article" date="2013" name="BMC Genomics">
        <title>Comparative genomics reveals distinct host-interacting traits of three major human-associated propionibacteria.</title>
        <authorList>
            <person name="Mak T.N."/>
            <person name="Schmid M."/>
            <person name="Brzuszkiewicz E."/>
            <person name="Zeng G."/>
            <person name="Meyer R."/>
            <person name="Sfanos K.S."/>
            <person name="Brinkmann V."/>
            <person name="Meyer T.F."/>
            <person name="Bruggemann H."/>
        </authorList>
    </citation>
    <scope>NUCLEOTIDE SEQUENCE [LARGE SCALE GENOMIC DNA]</scope>
    <source>
        <strain evidence="1 2">TM11</strain>
    </source>
</reference>
<accession>A0ACB4ULV9</accession>
<evidence type="ECO:0000313" key="1">
    <source>
        <dbReference type="EMBL" id="ERF63278.1"/>
    </source>
</evidence>
<dbReference type="EMBL" id="AOST01000076">
    <property type="protein sequence ID" value="ERF63278.1"/>
    <property type="molecule type" value="Genomic_DNA"/>
</dbReference>
<evidence type="ECO:0000313" key="2">
    <source>
        <dbReference type="Proteomes" id="UP000053711"/>
    </source>
</evidence>
<organism evidence="1 2">
    <name type="scientific">Cutibacterium granulosum TM11</name>
    <dbReference type="NCBI Taxonomy" id="1292373"/>
    <lineage>
        <taxon>Bacteria</taxon>
        <taxon>Bacillati</taxon>
        <taxon>Actinomycetota</taxon>
        <taxon>Actinomycetes</taxon>
        <taxon>Propionibacteriales</taxon>
        <taxon>Propionibacteriaceae</taxon>
        <taxon>Cutibacterium</taxon>
    </lineage>
</organism>
<sequence length="577" mass="61102">MAAGAGHVMITTLTIRNLGVIEGASLELAGSLTAVTGETGAGKTMVVSSLGLLLGQKADPGLVRHGADRAVVEAVMSCDEQMARHVTEVGGECEDGEVICNRQVLSSRRSRAVLGGARVTASQLGSLTSQTITIHGQSEQIRLTDPAHQLLMLDRAGGEEMAAALHDHRELWSRYTDVVARLHEATTGRDEKDLQIEVLRRRLDEFDKVDPHPGEDDELLATSRHMQVAQTLRESLQQADQFLNGAQGEAELQPGALALVSQAAAQLAAMGDEDPRAAGLAQRAQGIEVDLTDLAADVARLAAESDTGPGELDEVMARLSAIQRLLRSRATTLDDLLKTTQQDRENLDHLIGGDDDVDELTEQVQQLKGQLAASASRLSAIRHRTAARLHHDLTPELAALAMPSARVEFQLDEAPMGPTGTDAVTIMLAANSGAAPASLSKAASGGELSRVRLALEVVLAGTESGRTLVFDEIDSGVGGSVGIEIGRRLAALATRHQVIVVTHLAQVAAFADTHLVVTKADDGRITRSGVREVGEADRERELARMMSGMSGSQTAVDHARELLDLARGGQPSRDSGL</sequence>
<name>A0ACB4ULV9_9ACTN</name>
<protein>
    <submittedName>
        <fullName evidence="1">DNA repair protein RecN</fullName>
    </submittedName>
</protein>
<comment type="caution">
    <text evidence="1">The sequence shown here is derived from an EMBL/GenBank/DDBJ whole genome shotgun (WGS) entry which is preliminary data.</text>
</comment>
<dbReference type="Proteomes" id="UP000053711">
    <property type="component" value="Unassembled WGS sequence"/>
</dbReference>
<keyword evidence="2" id="KW-1185">Reference proteome</keyword>
<proteinExistence type="predicted"/>